<dbReference type="InterPro" id="IPR011009">
    <property type="entry name" value="Kinase-like_dom_sf"/>
</dbReference>
<keyword evidence="5" id="KW-0597">Phosphoprotein</keyword>
<dbReference type="InterPro" id="IPR017892">
    <property type="entry name" value="Pkinase_C"/>
</dbReference>
<evidence type="ECO:0000256" key="15">
    <source>
        <dbReference type="PROSITE-ProRule" id="PRU10141"/>
    </source>
</evidence>
<feature type="binding site" evidence="14">
    <location>
        <begin position="22"/>
        <end position="30"/>
    </location>
    <ligand>
        <name>ATP</name>
        <dbReference type="ChEBI" id="CHEBI:30616"/>
    </ligand>
</feature>
<dbReference type="PIRSF" id="PIRSF000606">
    <property type="entry name" value="Ribsml_S6_kin_2"/>
    <property type="match status" value="1"/>
</dbReference>
<keyword evidence="20" id="KW-1185">Reference proteome</keyword>
<dbReference type="Pfam" id="PF00069">
    <property type="entry name" value="Pkinase"/>
    <property type="match status" value="3"/>
</dbReference>
<dbReference type="Pfam" id="PF00433">
    <property type="entry name" value="Pkinase_C"/>
    <property type="match status" value="1"/>
</dbReference>
<dbReference type="Gene3D" id="3.30.200.20">
    <property type="entry name" value="Phosphorylase Kinase, domain 1"/>
    <property type="match status" value="2"/>
</dbReference>
<sequence>MTTELPSEEKISMENFALLRVLGKGAYGKVFLVRKIGGKDHGQIYAMKVLRKVRVLSKPKTLEHTLAERQVLERLRGVPFLVNLYYAFQTDTKLHIVMEYVRGGELFTHLCARGSFDVTAAKFIIAELIVAIDNLHQRKVIYRDLKLENILLDEYGHVKLTDFGLSKLMLPEELERANSYCGTIEYMSPEVINRPEGGYSDVVDWWSMGVISFELLTGCSPFTVDGAANSSKEIAKRIITKKVPFPKNMDPDARDFIAALLEKKLEKRLGYNGVNEIKNHKFLRDIDWDKVAKRQLTPFIVPNLTHELDVQNFATEFTNQQPLYSPAESPVNANMLFRGYSYISPSVIFANNNIIGEELMQEDIQALLANSSFFGKYRLDTTEKGFLGRGSFSVVRRCERIEDGALFAVKIVSQRFATQAQRESRILDIVKGHVNIVRLIDVHSDPLHFYIVMELLTGQELLKRLRNKRLGSANFQAEAADIMRQLVSAVGFLHSKRIVHRDLKPENILFESEDSNARLRLVDFGFARLLPTCVEQQLKSVYRKMYAQGQPIHPPRHATVTNISHRHARAVRLVTAPPINLVRFSHLHGADLTAPSSGPESSYVKQLTGKQPGQLLHVVEFCGPDMPAASEEVGPRFMNGRAVSETPSAINPLDTIKYAAPEVLDLGDTLPEYNEQCDLWSLGVVLFTMLSGQVPFHARSKTESATEIMQRIRKAEFSFEGDAWRAVSVEAKQLINGLLTVDPKKRLSMQELSRHAWLHSSSASLTTPLQTPNVLPSFAGETFNETLQAFLTANRDGFHLMEVDAAPLMKRRGLKRQSAEKEANDKASKRVAAFETVPEEHSTGSTTNRPSSLGMISPDPMMNYRIPPAGTIRETRGSDSS</sequence>
<dbReference type="GO" id="GO:0035556">
    <property type="term" value="P:intracellular signal transduction"/>
    <property type="evidence" value="ECO:0007669"/>
    <property type="project" value="InterPro"/>
</dbReference>
<feature type="binding site" evidence="14 15">
    <location>
        <position position="410"/>
    </location>
    <ligand>
        <name>ATP</name>
        <dbReference type="ChEBI" id="CHEBI:30616"/>
    </ligand>
</feature>
<dbReference type="OMA" id="DVFTDQY"/>
<dbReference type="InterPro" id="IPR000719">
    <property type="entry name" value="Prot_kinase_dom"/>
</dbReference>
<dbReference type="PROSITE" id="PS51285">
    <property type="entry name" value="AGC_KINASE_CTER"/>
    <property type="match status" value="1"/>
</dbReference>
<proteinExistence type="inferred from homology"/>
<comment type="cofactor">
    <cofactor evidence="1">
        <name>Mg(2+)</name>
        <dbReference type="ChEBI" id="CHEBI:18420"/>
    </cofactor>
</comment>
<dbReference type="PANTHER" id="PTHR24351">
    <property type="entry name" value="RIBOSOMAL PROTEIN S6 KINASE"/>
    <property type="match status" value="1"/>
</dbReference>
<feature type="domain" description="Protein kinase" evidence="17">
    <location>
        <begin position="16"/>
        <end position="283"/>
    </location>
</feature>
<name>A0A158R1Z0_NIPBR</name>
<evidence type="ECO:0000256" key="16">
    <source>
        <dbReference type="SAM" id="MobiDB-lite"/>
    </source>
</evidence>
<evidence type="ECO:0000256" key="4">
    <source>
        <dbReference type="ARBA" id="ARBA00022527"/>
    </source>
</evidence>
<keyword evidence="8 14" id="KW-0547">Nucleotide-binding</keyword>
<evidence type="ECO:0000256" key="12">
    <source>
        <dbReference type="ARBA" id="ARBA00048679"/>
    </source>
</evidence>
<comment type="similarity">
    <text evidence="2">Belongs to the protein kinase superfamily. AGC Ser/Thr protein kinase family. S6 kinase subfamily.</text>
</comment>
<evidence type="ECO:0000313" key="19">
    <source>
        <dbReference type="EMBL" id="VDL78313.1"/>
    </source>
</evidence>
<keyword evidence="9" id="KW-0418">Kinase</keyword>
<evidence type="ECO:0000256" key="9">
    <source>
        <dbReference type="ARBA" id="ARBA00022777"/>
    </source>
</evidence>
<reference evidence="19 20" key="2">
    <citation type="submission" date="2018-11" db="EMBL/GenBank/DDBJ databases">
        <authorList>
            <consortium name="Pathogen Informatics"/>
        </authorList>
    </citation>
    <scope>NUCLEOTIDE SEQUENCE [LARGE SCALE GENOMIC DNA]</scope>
</reference>
<evidence type="ECO:0000256" key="13">
    <source>
        <dbReference type="PIRSR" id="PIRSR000606-50"/>
    </source>
</evidence>
<evidence type="ECO:0000256" key="10">
    <source>
        <dbReference type="ARBA" id="ARBA00022840"/>
    </source>
</evidence>
<keyword evidence="7" id="KW-0677">Repeat</keyword>
<dbReference type="SUPFAM" id="SSF56112">
    <property type="entry name" value="Protein kinase-like (PK-like)"/>
    <property type="match status" value="2"/>
</dbReference>
<evidence type="ECO:0000259" key="17">
    <source>
        <dbReference type="PROSITE" id="PS50011"/>
    </source>
</evidence>
<accession>A0A158R1Z0</accession>
<evidence type="ECO:0000256" key="2">
    <source>
        <dbReference type="ARBA" id="ARBA00009804"/>
    </source>
</evidence>
<feature type="active site" description="Proton acceptor" evidence="13">
    <location>
        <position position="502"/>
    </location>
</feature>
<dbReference type="PROSITE" id="PS00107">
    <property type="entry name" value="PROTEIN_KINASE_ATP"/>
    <property type="match status" value="2"/>
</dbReference>
<evidence type="ECO:0000256" key="7">
    <source>
        <dbReference type="ARBA" id="ARBA00022737"/>
    </source>
</evidence>
<dbReference type="SMART" id="SM00220">
    <property type="entry name" value="S_TKc"/>
    <property type="match status" value="2"/>
</dbReference>
<gene>
    <name evidence="19" type="ORF">NBR_LOCUS14724</name>
</gene>
<feature type="compositionally biased region" description="Basic and acidic residues" evidence="16">
    <location>
        <begin position="817"/>
        <end position="828"/>
    </location>
</feature>
<dbReference type="EC" id="2.7.11.1" evidence="3"/>
<dbReference type="GO" id="GO:0005524">
    <property type="term" value="F:ATP binding"/>
    <property type="evidence" value="ECO:0007669"/>
    <property type="project" value="UniProtKB-UniRule"/>
</dbReference>
<evidence type="ECO:0000313" key="20">
    <source>
        <dbReference type="Proteomes" id="UP000271162"/>
    </source>
</evidence>
<dbReference type="Proteomes" id="UP000271162">
    <property type="component" value="Unassembled WGS sequence"/>
</dbReference>
<reference evidence="21" key="1">
    <citation type="submission" date="2016-04" db="UniProtKB">
        <authorList>
            <consortium name="WormBaseParasite"/>
        </authorList>
    </citation>
    <scope>IDENTIFICATION</scope>
</reference>
<dbReference type="GO" id="GO:0000287">
    <property type="term" value="F:magnesium ion binding"/>
    <property type="evidence" value="ECO:0007669"/>
    <property type="project" value="InterPro"/>
</dbReference>
<dbReference type="FunFam" id="1.10.510.10:FF:000109">
    <property type="entry name" value="Ribosomal protein S6 kinase"/>
    <property type="match status" value="1"/>
</dbReference>
<feature type="active site" description="Proton acceptor" evidence="13">
    <location>
        <position position="144"/>
    </location>
</feature>
<feature type="binding site" evidence="14">
    <location>
        <begin position="387"/>
        <end position="395"/>
    </location>
    <ligand>
        <name>ATP</name>
        <dbReference type="ChEBI" id="CHEBI:30616"/>
    </ligand>
</feature>
<dbReference type="InterPro" id="IPR016239">
    <property type="entry name" value="Ribosomal_S6_kinase_II"/>
</dbReference>
<evidence type="ECO:0000256" key="11">
    <source>
        <dbReference type="ARBA" id="ARBA00047899"/>
    </source>
</evidence>
<keyword evidence="10 14" id="KW-0067">ATP-binding</keyword>
<comment type="catalytic activity">
    <reaction evidence="11">
        <text>L-threonyl-[protein] + ATP = O-phospho-L-threonyl-[protein] + ADP + H(+)</text>
        <dbReference type="Rhea" id="RHEA:46608"/>
        <dbReference type="Rhea" id="RHEA-COMP:11060"/>
        <dbReference type="Rhea" id="RHEA-COMP:11605"/>
        <dbReference type="ChEBI" id="CHEBI:15378"/>
        <dbReference type="ChEBI" id="CHEBI:30013"/>
        <dbReference type="ChEBI" id="CHEBI:30616"/>
        <dbReference type="ChEBI" id="CHEBI:61977"/>
        <dbReference type="ChEBI" id="CHEBI:456216"/>
        <dbReference type="EC" id="2.7.11.1"/>
    </reaction>
</comment>
<evidence type="ECO:0000256" key="3">
    <source>
        <dbReference type="ARBA" id="ARBA00012513"/>
    </source>
</evidence>
<protein>
    <recommendedName>
        <fullName evidence="3">non-specific serine/threonine protein kinase</fullName>
        <ecNumber evidence="3">2.7.11.1</ecNumber>
    </recommendedName>
</protein>
<dbReference type="GO" id="GO:0004674">
    <property type="term" value="F:protein serine/threonine kinase activity"/>
    <property type="evidence" value="ECO:0007669"/>
    <property type="project" value="UniProtKB-KW"/>
</dbReference>
<dbReference type="FunFam" id="3.30.200.20:FF:000686">
    <property type="entry name" value="Ribosomal protein S6 kinase"/>
    <property type="match status" value="1"/>
</dbReference>
<evidence type="ECO:0000256" key="1">
    <source>
        <dbReference type="ARBA" id="ARBA00001946"/>
    </source>
</evidence>
<evidence type="ECO:0000256" key="6">
    <source>
        <dbReference type="ARBA" id="ARBA00022679"/>
    </source>
</evidence>
<feature type="domain" description="AGC-kinase C-terminal" evidence="18">
    <location>
        <begin position="284"/>
        <end position="352"/>
    </location>
</feature>
<evidence type="ECO:0000256" key="5">
    <source>
        <dbReference type="ARBA" id="ARBA00022553"/>
    </source>
</evidence>
<evidence type="ECO:0000259" key="18">
    <source>
        <dbReference type="PROSITE" id="PS51285"/>
    </source>
</evidence>
<evidence type="ECO:0000256" key="14">
    <source>
        <dbReference type="PIRSR" id="PIRSR000606-51"/>
    </source>
</evidence>
<feature type="domain" description="Protein kinase" evidence="17">
    <location>
        <begin position="381"/>
        <end position="758"/>
    </location>
</feature>
<dbReference type="Gene3D" id="1.10.510.10">
    <property type="entry name" value="Transferase(Phosphotransferase) domain 1"/>
    <property type="match status" value="3"/>
</dbReference>
<dbReference type="PROSITE" id="PS00108">
    <property type="entry name" value="PROTEIN_KINASE_ST"/>
    <property type="match status" value="2"/>
</dbReference>
<organism evidence="21">
    <name type="scientific">Nippostrongylus brasiliensis</name>
    <name type="common">Rat hookworm</name>
    <dbReference type="NCBI Taxonomy" id="27835"/>
    <lineage>
        <taxon>Eukaryota</taxon>
        <taxon>Metazoa</taxon>
        <taxon>Ecdysozoa</taxon>
        <taxon>Nematoda</taxon>
        <taxon>Chromadorea</taxon>
        <taxon>Rhabditida</taxon>
        <taxon>Rhabditina</taxon>
        <taxon>Rhabditomorpha</taxon>
        <taxon>Strongyloidea</taxon>
        <taxon>Heligmosomidae</taxon>
        <taxon>Nippostrongylus</taxon>
    </lineage>
</organism>
<evidence type="ECO:0000313" key="21">
    <source>
        <dbReference type="WBParaSite" id="NBR_0001472301-mRNA-1"/>
    </source>
</evidence>
<dbReference type="AlphaFoldDB" id="A0A158R1Z0"/>
<feature type="binding site" evidence="14 15">
    <location>
        <position position="48"/>
    </location>
    <ligand>
        <name>ATP</name>
        <dbReference type="ChEBI" id="CHEBI:30616"/>
    </ligand>
</feature>
<dbReference type="EMBL" id="UYSL01021464">
    <property type="protein sequence ID" value="VDL78313.1"/>
    <property type="molecule type" value="Genomic_DNA"/>
</dbReference>
<evidence type="ECO:0000256" key="8">
    <source>
        <dbReference type="ARBA" id="ARBA00022741"/>
    </source>
</evidence>
<keyword evidence="4" id="KW-0723">Serine/threonine-protein kinase</keyword>
<feature type="region of interest" description="Disordered" evidence="16">
    <location>
        <begin position="812"/>
        <end position="881"/>
    </location>
</feature>
<dbReference type="InterPro" id="IPR008271">
    <property type="entry name" value="Ser/Thr_kinase_AS"/>
</dbReference>
<dbReference type="WBParaSite" id="NBR_0001472301-mRNA-1">
    <property type="protein sequence ID" value="NBR_0001472301-mRNA-1"/>
    <property type="gene ID" value="NBR_0001472301"/>
</dbReference>
<keyword evidence="6" id="KW-0808">Transferase</keyword>
<dbReference type="SMART" id="SM00133">
    <property type="entry name" value="S_TK_X"/>
    <property type="match status" value="1"/>
</dbReference>
<dbReference type="PROSITE" id="PS50011">
    <property type="entry name" value="PROTEIN_KINASE_DOM"/>
    <property type="match status" value="2"/>
</dbReference>
<dbReference type="InterPro" id="IPR017441">
    <property type="entry name" value="Protein_kinase_ATP_BS"/>
</dbReference>
<dbReference type="STRING" id="27835.A0A158R1Z0"/>
<dbReference type="InterPro" id="IPR000961">
    <property type="entry name" value="AGC-kinase_C"/>
</dbReference>
<comment type="catalytic activity">
    <reaction evidence="12">
        <text>L-seryl-[protein] + ATP = O-phospho-L-seryl-[protein] + ADP + H(+)</text>
        <dbReference type="Rhea" id="RHEA:17989"/>
        <dbReference type="Rhea" id="RHEA-COMP:9863"/>
        <dbReference type="Rhea" id="RHEA-COMP:11604"/>
        <dbReference type="ChEBI" id="CHEBI:15378"/>
        <dbReference type="ChEBI" id="CHEBI:29999"/>
        <dbReference type="ChEBI" id="CHEBI:30616"/>
        <dbReference type="ChEBI" id="CHEBI:83421"/>
        <dbReference type="ChEBI" id="CHEBI:456216"/>
        <dbReference type="EC" id="2.7.11.1"/>
    </reaction>
</comment>